<keyword evidence="1" id="KW-0597">Phosphoprotein</keyword>
<dbReference type="Proteomes" id="UP000306402">
    <property type="component" value="Unassembled WGS sequence"/>
</dbReference>
<proteinExistence type="inferred from homology"/>
<name>A0A5R9KVJ0_9BACT</name>
<sequence>MKRADFDEARLLHIAEAIGYIQTFTINKTKQDLYSDPMLRFAIERQLEIIGEAANHLSENFKTTIPEIEWQKIIAFRNFIVHEYFGVDLELVWDIVANKIPELKAALKL</sequence>
<dbReference type="GO" id="GO:0016787">
    <property type="term" value="F:hydrolase activity"/>
    <property type="evidence" value="ECO:0007669"/>
    <property type="project" value="UniProtKB-KW"/>
</dbReference>
<dbReference type="Gene3D" id="1.20.120.580">
    <property type="entry name" value="bsu32300-like"/>
    <property type="match status" value="1"/>
</dbReference>
<keyword evidence="5" id="KW-0378">Hydrolase</keyword>
<dbReference type="GO" id="GO:0000166">
    <property type="term" value="F:nucleotide binding"/>
    <property type="evidence" value="ECO:0007669"/>
    <property type="project" value="UniProtKB-KW"/>
</dbReference>
<evidence type="ECO:0000256" key="1">
    <source>
        <dbReference type="ARBA" id="ARBA00022553"/>
    </source>
</evidence>
<comment type="caution">
    <text evidence="7">The sequence shown here is derived from an EMBL/GenBank/DDBJ whole genome shotgun (WGS) entry which is preliminary data.</text>
</comment>
<protein>
    <submittedName>
        <fullName evidence="7">DUF86 domain-containing protein</fullName>
    </submittedName>
</protein>
<keyword evidence="4" id="KW-0547">Nucleotide-binding</keyword>
<dbReference type="PANTHER" id="PTHR34139">
    <property type="entry name" value="UPF0331 PROTEIN MJ0127"/>
    <property type="match status" value="1"/>
</dbReference>
<keyword evidence="8" id="KW-1185">Reference proteome</keyword>
<dbReference type="AlphaFoldDB" id="A0A5R9KVJ0"/>
<dbReference type="RefSeq" id="WP_138365662.1">
    <property type="nucleotide sequence ID" value="NZ_VCEJ01000004.1"/>
</dbReference>
<dbReference type="Pfam" id="PF01934">
    <property type="entry name" value="HepT-like"/>
    <property type="match status" value="1"/>
</dbReference>
<evidence type="ECO:0000256" key="2">
    <source>
        <dbReference type="ARBA" id="ARBA00022649"/>
    </source>
</evidence>
<dbReference type="InterPro" id="IPR051813">
    <property type="entry name" value="HepT_RNase_toxin"/>
</dbReference>
<dbReference type="InterPro" id="IPR008201">
    <property type="entry name" value="HepT-like"/>
</dbReference>
<evidence type="ECO:0000313" key="7">
    <source>
        <dbReference type="EMBL" id="TLV00282.1"/>
    </source>
</evidence>
<dbReference type="OrthoDB" id="955324at2"/>
<comment type="similarity">
    <text evidence="6">Belongs to the HepT RNase toxin family.</text>
</comment>
<reference evidence="7 8" key="1">
    <citation type="submission" date="2019-05" db="EMBL/GenBank/DDBJ databases">
        <authorList>
            <person name="Qu J.-H."/>
        </authorList>
    </citation>
    <scope>NUCLEOTIDE SEQUENCE [LARGE SCALE GENOMIC DNA]</scope>
    <source>
        <strain evidence="7 8">T17</strain>
    </source>
</reference>
<dbReference type="InterPro" id="IPR037038">
    <property type="entry name" value="HepT-like_sf"/>
</dbReference>
<dbReference type="PANTHER" id="PTHR34139:SF1">
    <property type="entry name" value="RNASE MJ1380-RELATED"/>
    <property type="match status" value="1"/>
</dbReference>
<evidence type="ECO:0000313" key="8">
    <source>
        <dbReference type="Proteomes" id="UP000306402"/>
    </source>
</evidence>
<gene>
    <name evidence="7" type="ORF">FEN17_12320</name>
</gene>
<evidence type="ECO:0000256" key="6">
    <source>
        <dbReference type="ARBA" id="ARBA00024207"/>
    </source>
</evidence>
<evidence type="ECO:0000256" key="4">
    <source>
        <dbReference type="ARBA" id="ARBA00022741"/>
    </source>
</evidence>
<dbReference type="GO" id="GO:0004540">
    <property type="term" value="F:RNA nuclease activity"/>
    <property type="evidence" value="ECO:0007669"/>
    <property type="project" value="InterPro"/>
</dbReference>
<dbReference type="EMBL" id="VCEJ01000004">
    <property type="protein sequence ID" value="TLV00282.1"/>
    <property type="molecule type" value="Genomic_DNA"/>
</dbReference>
<dbReference type="GO" id="GO:0110001">
    <property type="term" value="C:toxin-antitoxin complex"/>
    <property type="evidence" value="ECO:0007669"/>
    <property type="project" value="InterPro"/>
</dbReference>
<organism evidence="7 8">
    <name type="scientific">Dyadobacter luticola</name>
    <dbReference type="NCBI Taxonomy" id="1979387"/>
    <lineage>
        <taxon>Bacteria</taxon>
        <taxon>Pseudomonadati</taxon>
        <taxon>Bacteroidota</taxon>
        <taxon>Cytophagia</taxon>
        <taxon>Cytophagales</taxon>
        <taxon>Spirosomataceae</taxon>
        <taxon>Dyadobacter</taxon>
    </lineage>
</organism>
<accession>A0A5R9KVJ0</accession>
<evidence type="ECO:0000256" key="3">
    <source>
        <dbReference type="ARBA" id="ARBA00022722"/>
    </source>
</evidence>
<keyword evidence="2" id="KW-1277">Toxin-antitoxin system</keyword>
<keyword evidence="3" id="KW-0540">Nuclease</keyword>
<evidence type="ECO:0000256" key="5">
    <source>
        <dbReference type="ARBA" id="ARBA00022801"/>
    </source>
</evidence>